<name>A0A3B7LUZ0_9GAMM</name>
<protein>
    <submittedName>
        <fullName evidence="2">HD domain-containing protein</fullName>
    </submittedName>
</protein>
<dbReference type="AlphaFoldDB" id="A0A3B7LUZ0"/>
<accession>A0A3B7LUZ0</accession>
<dbReference type="Gene3D" id="1.10.3210.10">
    <property type="entry name" value="Hypothetical protein af1432"/>
    <property type="match status" value="1"/>
</dbReference>
<sequence length="260" mass="29602">MIGDYQWVQKTQGRLTFKEKFRLIQSILMPVTVSFIRSGITSRKHCSALRISDIVIPDSNIVKEAFQELEYAQNPSVTAHSLRTYFIGTAIAHQKKWQFDQEDFAVASFMHDLGLVSELSLHACHCFTLESAKQAEILCQKHNYSEQKIQNICDAICLHMNGHLDENDKTLSKEILMLQKATACDVTGANLHLIPAAFTEQLLERYPRDHFLSDFKTLIQQESTRHPHSRTALLNKAGLGLMIQLNPLNRHSPNTEQVES</sequence>
<feature type="domain" description="HD" evidence="1">
    <location>
        <begin position="79"/>
        <end position="178"/>
    </location>
</feature>
<gene>
    <name evidence="2" type="ORF">CDG60_08940</name>
</gene>
<evidence type="ECO:0000313" key="3">
    <source>
        <dbReference type="Proteomes" id="UP000263753"/>
    </source>
</evidence>
<evidence type="ECO:0000259" key="1">
    <source>
        <dbReference type="Pfam" id="PF01966"/>
    </source>
</evidence>
<organism evidence="2 3">
    <name type="scientific">Acinetobacter chinensis</name>
    <dbReference type="NCBI Taxonomy" id="2004650"/>
    <lineage>
        <taxon>Bacteria</taxon>
        <taxon>Pseudomonadati</taxon>
        <taxon>Pseudomonadota</taxon>
        <taxon>Gammaproteobacteria</taxon>
        <taxon>Moraxellales</taxon>
        <taxon>Moraxellaceae</taxon>
        <taxon>Acinetobacter</taxon>
    </lineage>
</organism>
<dbReference type="Pfam" id="PF01966">
    <property type="entry name" value="HD"/>
    <property type="match status" value="1"/>
</dbReference>
<dbReference type="EMBL" id="CP032134">
    <property type="protein sequence ID" value="AXY56680.1"/>
    <property type="molecule type" value="Genomic_DNA"/>
</dbReference>
<dbReference type="Proteomes" id="UP000263753">
    <property type="component" value="Chromosome"/>
</dbReference>
<dbReference type="RefSeq" id="WP_087514012.1">
    <property type="nucleotide sequence ID" value="NZ_CP032134.1"/>
</dbReference>
<evidence type="ECO:0000313" key="2">
    <source>
        <dbReference type="EMBL" id="AXY56680.1"/>
    </source>
</evidence>
<dbReference type="SUPFAM" id="SSF109604">
    <property type="entry name" value="HD-domain/PDEase-like"/>
    <property type="match status" value="1"/>
</dbReference>
<dbReference type="PANTHER" id="PTHR35569:SF1">
    <property type="entry name" value="CYANAMIDE HYDRATASE DDI2-RELATED"/>
    <property type="match status" value="1"/>
</dbReference>
<dbReference type="PANTHER" id="PTHR35569">
    <property type="entry name" value="CYANAMIDE HYDRATASE DDI2-RELATED"/>
    <property type="match status" value="1"/>
</dbReference>
<reference evidence="3" key="1">
    <citation type="submission" date="2018-09" db="EMBL/GenBank/DDBJ databases">
        <title>The complete genome of Acinetobacter sp. strain WCHAc010005.</title>
        <authorList>
            <person name="Hu Y."/>
            <person name="Long H."/>
            <person name="Feng Y."/>
            <person name="Zong Z."/>
        </authorList>
    </citation>
    <scope>NUCLEOTIDE SEQUENCE [LARGE SCALE GENOMIC DNA]</scope>
    <source>
        <strain evidence="3">WCHAc010005</strain>
    </source>
</reference>
<proteinExistence type="predicted"/>
<dbReference type="InterPro" id="IPR006674">
    <property type="entry name" value="HD_domain"/>
</dbReference>
<dbReference type="KEGG" id="achi:CDG60_08940"/>